<dbReference type="Pfam" id="PF13963">
    <property type="entry name" value="Transpos_assoc"/>
    <property type="match status" value="1"/>
</dbReference>
<reference evidence="3 4" key="1">
    <citation type="submission" date="2024-04" db="EMBL/GenBank/DDBJ databases">
        <authorList>
            <person name="Fracassetti M."/>
        </authorList>
    </citation>
    <scope>NUCLEOTIDE SEQUENCE [LARGE SCALE GENOMIC DNA]</scope>
</reference>
<gene>
    <name evidence="3" type="ORF">LTRI10_LOCUS47482</name>
</gene>
<dbReference type="AlphaFoldDB" id="A0AAV2GAW0"/>
<evidence type="ECO:0000313" key="3">
    <source>
        <dbReference type="EMBL" id="CAL1407838.1"/>
    </source>
</evidence>
<accession>A0AAV2GAW0</accession>
<dbReference type="InterPro" id="IPR029480">
    <property type="entry name" value="Transpos_assoc"/>
</dbReference>
<evidence type="ECO:0000313" key="4">
    <source>
        <dbReference type="Proteomes" id="UP001497516"/>
    </source>
</evidence>
<evidence type="ECO:0000259" key="2">
    <source>
        <dbReference type="Pfam" id="PF13963"/>
    </source>
</evidence>
<feature type="domain" description="Transposase-associated" evidence="2">
    <location>
        <begin position="6"/>
        <end position="80"/>
    </location>
</feature>
<sequence>MTSIDKSWIQLKNRASMEYMDGVRKFAQYAEDNVKDEDGKIRCPCMVCSNVCRLTIKEVETHLLHKGMRSDYTKWVYHGEGDDEDENEDEDDDIEDENETGDIDMDLDDMLVVLNDLMPP</sequence>
<dbReference type="Proteomes" id="UP001497516">
    <property type="component" value="Chromosome 8"/>
</dbReference>
<feature type="region of interest" description="Disordered" evidence="1">
    <location>
        <begin position="77"/>
        <end position="107"/>
    </location>
</feature>
<organism evidence="3 4">
    <name type="scientific">Linum trigynum</name>
    <dbReference type="NCBI Taxonomy" id="586398"/>
    <lineage>
        <taxon>Eukaryota</taxon>
        <taxon>Viridiplantae</taxon>
        <taxon>Streptophyta</taxon>
        <taxon>Embryophyta</taxon>
        <taxon>Tracheophyta</taxon>
        <taxon>Spermatophyta</taxon>
        <taxon>Magnoliopsida</taxon>
        <taxon>eudicotyledons</taxon>
        <taxon>Gunneridae</taxon>
        <taxon>Pentapetalae</taxon>
        <taxon>rosids</taxon>
        <taxon>fabids</taxon>
        <taxon>Malpighiales</taxon>
        <taxon>Linaceae</taxon>
        <taxon>Linum</taxon>
    </lineage>
</organism>
<proteinExistence type="predicted"/>
<protein>
    <recommendedName>
        <fullName evidence="2">Transposase-associated domain-containing protein</fullName>
    </recommendedName>
</protein>
<dbReference type="EMBL" id="OZ034821">
    <property type="protein sequence ID" value="CAL1407838.1"/>
    <property type="molecule type" value="Genomic_DNA"/>
</dbReference>
<evidence type="ECO:0000256" key="1">
    <source>
        <dbReference type="SAM" id="MobiDB-lite"/>
    </source>
</evidence>
<keyword evidence="4" id="KW-1185">Reference proteome</keyword>
<feature type="compositionally biased region" description="Acidic residues" evidence="1">
    <location>
        <begin position="81"/>
        <end position="107"/>
    </location>
</feature>
<name>A0AAV2GAW0_9ROSI</name>